<reference evidence="1" key="1">
    <citation type="submission" date="2023-02" db="EMBL/GenBank/DDBJ databases">
        <title>Actinomadura rubrobrunea NBRC 14622.</title>
        <authorList>
            <person name="Ichikawa N."/>
            <person name="Sato H."/>
            <person name="Tonouchi N."/>
        </authorList>
    </citation>
    <scope>NUCLEOTIDE SEQUENCE</scope>
    <source>
        <strain evidence="1">NBRC 14622</strain>
    </source>
</reference>
<accession>A0A9W6PTP3</accession>
<gene>
    <name evidence="1" type="ORF">Arub01_10550</name>
</gene>
<protein>
    <submittedName>
        <fullName evidence="1">Uncharacterized protein</fullName>
    </submittedName>
</protein>
<proteinExistence type="predicted"/>
<keyword evidence="2" id="KW-1185">Reference proteome</keyword>
<organism evidence="1 2">
    <name type="scientific">Actinomadura rubrobrunea</name>
    <dbReference type="NCBI Taxonomy" id="115335"/>
    <lineage>
        <taxon>Bacteria</taxon>
        <taxon>Bacillati</taxon>
        <taxon>Actinomycetota</taxon>
        <taxon>Actinomycetes</taxon>
        <taxon>Streptosporangiales</taxon>
        <taxon>Thermomonosporaceae</taxon>
        <taxon>Actinomadura</taxon>
    </lineage>
</organism>
<sequence length="95" mass="10415">MSHTGAALKVRNALRDLHLVTEPFTRLQLVLRPTRTLWEVHGVVVRPTSLAGEERESGVGLCRTAVASVRGFGVWRGWRGEGAGRGMLLGCRLKP</sequence>
<name>A0A9W6PTP3_9ACTN</name>
<evidence type="ECO:0000313" key="2">
    <source>
        <dbReference type="Proteomes" id="UP001165124"/>
    </source>
</evidence>
<dbReference type="EMBL" id="BSRZ01000001">
    <property type="protein sequence ID" value="GLW62811.1"/>
    <property type="molecule type" value="Genomic_DNA"/>
</dbReference>
<dbReference type="AlphaFoldDB" id="A0A9W6PTP3"/>
<dbReference type="Proteomes" id="UP001165124">
    <property type="component" value="Unassembled WGS sequence"/>
</dbReference>
<evidence type="ECO:0000313" key="1">
    <source>
        <dbReference type="EMBL" id="GLW62811.1"/>
    </source>
</evidence>
<comment type="caution">
    <text evidence="1">The sequence shown here is derived from an EMBL/GenBank/DDBJ whole genome shotgun (WGS) entry which is preliminary data.</text>
</comment>